<organism evidence="1 2">
    <name type="scientific">Macaca fascicularis</name>
    <name type="common">Crab-eating macaque</name>
    <name type="synonym">Cynomolgus monkey</name>
    <dbReference type="NCBI Taxonomy" id="9541"/>
    <lineage>
        <taxon>Eukaryota</taxon>
        <taxon>Metazoa</taxon>
        <taxon>Chordata</taxon>
        <taxon>Craniata</taxon>
        <taxon>Vertebrata</taxon>
        <taxon>Euteleostomi</taxon>
        <taxon>Mammalia</taxon>
        <taxon>Eutheria</taxon>
        <taxon>Euarchontoglires</taxon>
        <taxon>Primates</taxon>
        <taxon>Haplorrhini</taxon>
        <taxon>Catarrhini</taxon>
        <taxon>Cercopithecidae</taxon>
        <taxon>Cercopithecinae</taxon>
        <taxon>Macaca</taxon>
    </lineage>
</organism>
<reference evidence="1" key="2">
    <citation type="submission" date="2025-08" db="UniProtKB">
        <authorList>
            <consortium name="Ensembl"/>
        </authorList>
    </citation>
    <scope>IDENTIFICATION</scope>
</reference>
<name>A0A7N9CXH4_MACFA</name>
<reference evidence="1 2" key="1">
    <citation type="submission" date="2013-03" db="EMBL/GenBank/DDBJ databases">
        <authorList>
            <person name="Warren W."/>
            <person name="Wilson R.K."/>
        </authorList>
    </citation>
    <scope>NUCLEOTIDE SEQUENCE</scope>
</reference>
<dbReference type="Proteomes" id="UP000233100">
    <property type="component" value="Chromosome 19"/>
</dbReference>
<dbReference type="PRINTS" id="PR02045">
    <property type="entry name" value="F138DOMAIN"/>
</dbReference>
<dbReference type="GeneTree" id="ENSGT00940000167556"/>
<protein>
    <submittedName>
        <fullName evidence="1">Uncharacterized protein</fullName>
    </submittedName>
</protein>
<dbReference type="Ensembl" id="ENSMFAT00000083387.1">
    <property type="protein sequence ID" value="ENSMFAP00000056295.1"/>
    <property type="gene ID" value="ENSMFAG00000047628.1"/>
</dbReference>
<accession>A0A7N9CXH4</accession>
<keyword evidence="2" id="KW-1185">Reference proteome</keyword>
<dbReference type="PANTHER" id="PTHR46254">
    <property type="entry name" value="PROTEIN GVQW1-RELATED"/>
    <property type="match status" value="1"/>
</dbReference>
<evidence type="ECO:0000313" key="2">
    <source>
        <dbReference type="Proteomes" id="UP000233100"/>
    </source>
</evidence>
<dbReference type="PANTHER" id="PTHR46254:SF3">
    <property type="entry name" value="SECRETED PROTEIN"/>
    <property type="match status" value="1"/>
</dbReference>
<dbReference type="AlphaFoldDB" id="A0A7N9CXH4"/>
<evidence type="ECO:0000313" key="1">
    <source>
        <dbReference type="Ensembl" id="ENSMFAP00000056295.1"/>
    </source>
</evidence>
<sequence>MESRSVAQARVQWLDLGSLQPSSPRFKRFSCLSVPSSWNYRCAHHTQLIFVFLVETGFHQLGQAGLDLLTSGDPSALASQCAGITGVSHRAWPVHTTLKMLP</sequence>
<reference evidence="1" key="3">
    <citation type="submission" date="2025-09" db="UniProtKB">
        <authorList>
            <consortium name="Ensembl"/>
        </authorList>
    </citation>
    <scope>IDENTIFICATION</scope>
</reference>
<proteinExistence type="predicted"/>